<proteinExistence type="predicted"/>
<organism evidence="1 2">
    <name type="scientific">Sunxiuqinia dokdonensis</name>
    <dbReference type="NCBI Taxonomy" id="1409788"/>
    <lineage>
        <taxon>Bacteria</taxon>
        <taxon>Pseudomonadati</taxon>
        <taxon>Bacteroidota</taxon>
        <taxon>Bacteroidia</taxon>
        <taxon>Marinilabiliales</taxon>
        <taxon>Prolixibacteraceae</taxon>
        <taxon>Sunxiuqinia</taxon>
    </lineage>
</organism>
<comment type="caution">
    <text evidence="1">The sequence shown here is derived from an EMBL/GenBank/DDBJ whole genome shotgun (WGS) entry which is preliminary data.</text>
</comment>
<keyword evidence="2" id="KW-1185">Reference proteome</keyword>
<dbReference type="Proteomes" id="UP000036958">
    <property type="component" value="Unassembled WGS sequence"/>
</dbReference>
<name>A0A0L8VDR8_9BACT</name>
<gene>
    <name evidence="1" type="ORF">NC99_05730</name>
</gene>
<dbReference type="AlphaFoldDB" id="A0A0L8VDR8"/>
<evidence type="ECO:0000313" key="1">
    <source>
        <dbReference type="EMBL" id="KOH46596.1"/>
    </source>
</evidence>
<protein>
    <submittedName>
        <fullName evidence="1">Uncharacterized protein</fullName>
    </submittedName>
</protein>
<dbReference type="STRING" id="1409788.NC99_05730"/>
<evidence type="ECO:0000313" key="2">
    <source>
        <dbReference type="Proteomes" id="UP000036958"/>
    </source>
</evidence>
<accession>A0A0L8VDR8</accession>
<reference evidence="2" key="1">
    <citation type="submission" date="2015-07" db="EMBL/GenBank/DDBJ databases">
        <title>Genome sequencing of Sunxiuqinia dokdonensis strain SK.</title>
        <authorList>
            <person name="Ahn S."/>
            <person name="Kim B.-C."/>
        </authorList>
    </citation>
    <scope>NUCLEOTIDE SEQUENCE [LARGE SCALE GENOMIC DNA]</scope>
    <source>
        <strain evidence="2">SK</strain>
    </source>
</reference>
<dbReference type="EMBL" id="LGIA01000024">
    <property type="protein sequence ID" value="KOH46596.1"/>
    <property type="molecule type" value="Genomic_DNA"/>
</dbReference>
<sequence length="55" mass="6462">MTKITNDISFQDQKQFDLFANKMLKSLTFAKGKSVDFIIFVHQFQKTINEGFKKD</sequence>